<feature type="region of interest" description="Disordered" evidence="2">
    <location>
        <begin position="263"/>
        <end position="339"/>
    </location>
</feature>
<evidence type="ECO:0000313" key="4">
    <source>
        <dbReference type="EMBL" id="AAW44347.1"/>
    </source>
</evidence>
<accession>Q55RD3</accession>
<dbReference type="GeneID" id="3258510"/>
<dbReference type="InterPro" id="IPR015408">
    <property type="entry name" value="Znf_Mcm10/DnaG"/>
</dbReference>
<feature type="compositionally biased region" description="Acidic residues" evidence="2">
    <location>
        <begin position="165"/>
        <end position="174"/>
    </location>
</feature>
<feature type="compositionally biased region" description="Basic residues" evidence="2">
    <location>
        <begin position="568"/>
        <end position="579"/>
    </location>
</feature>
<evidence type="ECO:0000313" key="5">
    <source>
        <dbReference type="Proteomes" id="UP000002149"/>
    </source>
</evidence>
<evidence type="ECO:0000256" key="1">
    <source>
        <dbReference type="ARBA" id="ARBA00009679"/>
    </source>
</evidence>
<dbReference type="VEuPathDB" id="FungiDB:CNF04290"/>
<dbReference type="eggNOG" id="KOG3056">
    <property type="taxonomic scope" value="Eukaryota"/>
</dbReference>
<dbReference type="RefSeq" id="XP_571654.1">
    <property type="nucleotide sequence ID" value="XM_571654.1"/>
</dbReference>
<sequence length="767" mass="84885">MDEDEDIAAIDAKIAKLMAKKAEKAAMKEKERLALEQEEAHVLVQATPTKNERKKSDSLFQAPSQPKFVSASSLLPRERKPAQELQPLPIVPSTMAAKMAALKQRSNYVKSSRQTSASSSASASNSSRLSSKPSSCRPDKLKCEQSRSPSLEVEDKKPVIRRDEEDSTIIEELELGPKQFGPDPEGQDEWLSVEPNSNIRLKKRVMPHADLQEFLTGRYYLPPSKLYSVVRLSRDGTSYDVPVDDEWVTIAVVAQRGPIRISGMKEKRVGSDREDNNNDSDNDDSEDEAGYSDSDDQDGEGSGDIKELIGEKGRSSERPKITKKKKVKENSNKDDWKKHREPRKYINFTLCAMPHRSNNASTPTGDALLHLLLFEADHFVRVEHGNGEVTKSYRGGSGGAYEKWCNLGEGSVIAILNPRIWRNLKGQHAKPHPMEFPLGLNPVSDDSIVVIGQARDLGHCTAVQRDGNRCKSWVDLRQNPICEYHVHAAVRKNKSGRGEFTASTNSFALVNGTRSAKLGNRKGLLPPAGARPTPRGPDNGGGGATYIVGGGVINTGPFGDENIAGRIGRSRAEKKKRRQEKKEAEKEFQMLYERERGTGGGTTGGMYLEALKRKHKKEESSSEEDEDEQERKPVFSAEAIKRIGYDPSAKKGQFSKEEGQKRLGTIATLEELSTGCRMERAAKRLKEGKLAAKTLPPKGQSTPLLQDTSNPSQPRHIDTLTTAGRNKDNGKVNVDLLNIGKQPHVPKIRLPRPLLNRDGDDDMIDLD</sequence>
<name>Q5KET8_CRYD1</name>
<feature type="compositionally biased region" description="Low complexity" evidence="2">
    <location>
        <begin position="524"/>
        <end position="537"/>
    </location>
</feature>
<feature type="region of interest" description="Disordered" evidence="2">
    <location>
        <begin position="561"/>
        <end position="586"/>
    </location>
</feature>
<dbReference type="Proteomes" id="UP000002149">
    <property type="component" value="Chromosome 6"/>
</dbReference>
<evidence type="ECO:0000259" key="3">
    <source>
        <dbReference type="Pfam" id="PF09329"/>
    </source>
</evidence>
<dbReference type="EMBL" id="AE017346">
    <property type="protein sequence ID" value="AAW44347.1"/>
    <property type="molecule type" value="Genomic_DNA"/>
</dbReference>
<feature type="compositionally biased region" description="Low complexity" evidence="2">
    <location>
        <begin position="111"/>
        <end position="136"/>
    </location>
</feature>
<comment type="similarity">
    <text evidence="1">Belongs to the MCM10 family.</text>
</comment>
<feature type="region of interest" description="Disordered" evidence="2">
    <location>
        <begin position="44"/>
        <end position="191"/>
    </location>
</feature>
<proteinExistence type="inferred from homology"/>
<dbReference type="HOGENOM" id="CLU_015393_0_0_1"/>
<dbReference type="STRING" id="214684.Q5KET8"/>
<dbReference type="OMA" id="GKPCGSW"/>
<dbReference type="GO" id="GO:0003688">
    <property type="term" value="F:DNA replication origin binding"/>
    <property type="evidence" value="ECO:0000318"/>
    <property type="project" value="GO_Central"/>
</dbReference>
<evidence type="ECO:0000256" key="2">
    <source>
        <dbReference type="SAM" id="MobiDB-lite"/>
    </source>
</evidence>
<gene>
    <name evidence="4" type="ordered locus">CNF04290</name>
</gene>
<organism evidence="4 5">
    <name type="scientific">Cryptococcus deneoformans (strain JEC21 / ATCC MYA-565)</name>
    <name type="common">Cryptococcus neoformans var. neoformans serotype D</name>
    <dbReference type="NCBI Taxonomy" id="214684"/>
    <lineage>
        <taxon>Eukaryota</taxon>
        <taxon>Fungi</taxon>
        <taxon>Dikarya</taxon>
        <taxon>Basidiomycota</taxon>
        <taxon>Agaricomycotina</taxon>
        <taxon>Tremellomycetes</taxon>
        <taxon>Tremellales</taxon>
        <taxon>Cryptococcaceae</taxon>
        <taxon>Cryptococcus</taxon>
        <taxon>Cryptococcus neoformans species complex</taxon>
    </lineage>
</organism>
<dbReference type="Gene3D" id="2.40.50.140">
    <property type="entry name" value="Nucleic acid-binding proteins"/>
    <property type="match status" value="2"/>
</dbReference>
<feature type="compositionally biased region" description="Basic and acidic residues" evidence="2">
    <location>
        <begin position="153"/>
        <end position="164"/>
    </location>
</feature>
<dbReference type="KEGG" id="cne:CNF04290"/>
<feature type="compositionally biased region" description="Basic and acidic residues" evidence="2">
    <location>
        <begin position="303"/>
        <end position="320"/>
    </location>
</feature>
<feature type="compositionally biased region" description="Basic and acidic residues" evidence="2">
    <location>
        <begin position="629"/>
        <end position="643"/>
    </location>
</feature>
<dbReference type="InterPro" id="IPR040184">
    <property type="entry name" value="Mcm10"/>
</dbReference>
<feature type="region of interest" description="Disordered" evidence="2">
    <location>
        <begin position="518"/>
        <end position="544"/>
    </location>
</feature>
<feature type="region of interest" description="Disordered" evidence="2">
    <location>
        <begin position="688"/>
        <end position="767"/>
    </location>
</feature>
<protein>
    <recommendedName>
        <fullName evidence="3">Zinc finger Mcm10/DnaG-type domain-containing protein</fullName>
    </recommendedName>
</protein>
<feature type="compositionally biased region" description="Basic and acidic residues" evidence="2">
    <location>
        <begin position="328"/>
        <end position="338"/>
    </location>
</feature>
<reference evidence="4 5" key="1">
    <citation type="journal article" date="2005" name="Science">
        <title>The genome of the basidiomycetous yeast and human pathogen Cryptococcus neoformans.</title>
        <authorList>
            <person name="Loftus B.J."/>
            <person name="Fung E."/>
            <person name="Roncaglia P."/>
            <person name="Rowley D."/>
            <person name="Amedeo P."/>
            <person name="Bruno D."/>
            <person name="Vamathevan J."/>
            <person name="Miranda M."/>
            <person name="Anderson I.J."/>
            <person name="Fraser J.A."/>
            <person name="Allen J.E."/>
            <person name="Bosdet I.E."/>
            <person name="Brent M.R."/>
            <person name="Chiu R."/>
            <person name="Doering T.L."/>
            <person name="Donlin M.J."/>
            <person name="D'Souza C.A."/>
            <person name="Fox D.S."/>
            <person name="Grinberg V."/>
            <person name="Fu J."/>
            <person name="Fukushima M."/>
            <person name="Haas B.J."/>
            <person name="Huang J.C."/>
            <person name="Janbon G."/>
            <person name="Jones S.J."/>
            <person name="Koo H.L."/>
            <person name="Krzywinski M.I."/>
            <person name="Kwon-Chung J.K."/>
            <person name="Lengeler K.B."/>
            <person name="Maiti R."/>
            <person name="Marra M.A."/>
            <person name="Marra R.E."/>
            <person name="Mathewson C.A."/>
            <person name="Mitchell T.G."/>
            <person name="Pertea M."/>
            <person name="Riggs F.R."/>
            <person name="Salzberg S.L."/>
            <person name="Schein J.E."/>
            <person name="Shvartsbeyn A."/>
            <person name="Shin H."/>
            <person name="Shumway M."/>
            <person name="Specht C.A."/>
            <person name="Suh B.B."/>
            <person name="Tenney A."/>
            <person name="Utterback T.R."/>
            <person name="Wickes B.L."/>
            <person name="Wortman J.R."/>
            <person name="Wye N.H."/>
            <person name="Kronstad J.W."/>
            <person name="Lodge J.K."/>
            <person name="Heitman J."/>
            <person name="Davis R.W."/>
            <person name="Fraser C.M."/>
            <person name="Hyman R.W."/>
        </authorList>
    </citation>
    <scope>NUCLEOTIDE SEQUENCE [LARGE SCALE GENOMIC DNA]</scope>
    <source>
        <strain evidence="5">JEC21 / ATCC MYA-565</strain>
    </source>
</reference>
<dbReference type="GO" id="GO:0043596">
    <property type="term" value="C:nuclear replication fork"/>
    <property type="evidence" value="ECO:0000318"/>
    <property type="project" value="GO_Central"/>
</dbReference>
<feature type="compositionally biased region" description="Polar residues" evidence="2">
    <location>
        <begin position="699"/>
        <end position="724"/>
    </location>
</feature>
<keyword evidence="5" id="KW-1185">Reference proteome</keyword>
<feature type="compositionally biased region" description="Basic and acidic residues" evidence="2">
    <location>
        <begin position="263"/>
        <end position="276"/>
    </location>
</feature>
<dbReference type="InterPro" id="IPR012340">
    <property type="entry name" value="NA-bd_OB-fold"/>
</dbReference>
<feature type="compositionally biased region" description="Acidic residues" evidence="2">
    <location>
        <begin position="277"/>
        <end position="301"/>
    </location>
</feature>
<dbReference type="GO" id="GO:0006270">
    <property type="term" value="P:DNA replication initiation"/>
    <property type="evidence" value="ECO:0000318"/>
    <property type="project" value="GO_Central"/>
</dbReference>
<dbReference type="PANTHER" id="PTHR13454">
    <property type="entry name" value="PROTEIN MCM10 HOMOLOG"/>
    <property type="match status" value="1"/>
</dbReference>
<dbReference type="PANTHER" id="PTHR13454:SF11">
    <property type="entry name" value="PROTEIN MCM10 HOMOLOG"/>
    <property type="match status" value="1"/>
</dbReference>
<dbReference type="OrthoDB" id="202825at2759"/>
<dbReference type="PaxDb" id="214684-Q5KET8"/>
<feature type="region of interest" description="Disordered" evidence="2">
    <location>
        <begin position="612"/>
        <end position="643"/>
    </location>
</feature>
<dbReference type="GO" id="GO:0003697">
    <property type="term" value="F:single-stranded DNA binding"/>
    <property type="evidence" value="ECO:0000318"/>
    <property type="project" value="GO_Central"/>
</dbReference>
<dbReference type="Pfam" id="PF09329">
    <property type="entry name" value="zf-primase"/>
    <property type="match status" value="1"/>
</dbReference>
<dbReference type="InParanoid" id="Q5KET8"/>
<feature type="domain" description="Zinc finger Mcm10/DnaG-type" evidence="3">
    <location>
        <begin position="452"/>
        <end position="497"/>
    </location>
</feature>
<accession>Q5KET8</accession>
<dbReference type="AlphaFoldDB" id="Q5KET8"/>